<dbReference type="EMBL" id="VUOC01000002">
    <property type="protein sequence ID" value="KAA2243865.1"/>
    <property type="molecule type" value="Genomic_DNA"/>
</dbReference>
<dbReference type="SUPFAM" id="SSF56281">
    <property type="entry name" value="Metallo-hydrolase/oxidoreductase"/>
    <property type="match status" value="1"/>
</dbReference>
<comment type="caution">
    <text evidence="2">The sequence shown here is derived from an EMBL/GenBank/DDBJ whole genome shotgun (WGS) entry which is preliminary data.</text>
</comment>
<dbReference type="Pfam" id="PF00753">
    <property type="entry name" value="Lactamase_B"/>
    <property type="match status" value="1"/>
</dbReference>
<dbReference type="InterPro" id="IPR036866">
    <property type="entry name" value="RibonucZ/Hydroxyglut_hydro"/>
</dbReference>
<dbReference type="Proteomes" id="UP000324611">
    <property type="component" value="Unassembled WGS sequence"/>
</dbReference>
<dbReference type="PANTHER" id="PTHR42951:SF14">
    <property type="entry name" value="METALLO-BETA-LACTAMASE SUPERFAMILY PROTEIN"/>
    <property type="match status" value="1"/>
</dbReference>
<dbReference type="CDD" id="cd07739">
    <property type="entry name" value="metallo-hydrolase-like_MBL-fold"/>
    <property type="match status" value="1"/>
</dbReference>
<evidence type="ECO:0000259" key="1">
    <source>
        <dbReference type="SMART" id="SM00849"/>
    </source>
</evidence>
<evidence type="ECO:0000313" key="2">
    <source>
        <dbReference type="EMBL" id="KAA2243865.1"/>
    </source>
</evidence>
<gene>
    <name evidence="2" type="ORF">F0L74_09360</name>
</gene>
<sequence>MFLAIGLISSSTLQACKSDDNDPKPHEPAPLQLQVITASPEGFQVNSTLITGEKDAVLIDAQFTISDADKLVKIIQDTKKNLTTIYITHSHADHYFGLVQLKKAFPNAKIVALAATVADIQKKWKDQLAQWQPLFGDGITANPIIPDVLTGTTLTLENETFQITGGLQGDEAGNSYVWIPSLKAVVCGDTNYNGVFPWTIETTPEQRKGWISTINTIAALKPALVVAGHKNPTAKDDAASLDLTKGYLAFYDSVLPTATSSADFQTKIKAQYPNLQLPIILQLAADAAF</sequence>
<reference evidence="2 3" key="2">
    <citation type="submission" date="2019-09" db="EMBL/GenBank/DDBJ databases">
        <authorList>
            <person name="Jin C."/>
        </authorList>
    </citation>
    <scope>NUCLEOTIDE SEQUENCE [LARGE SCALE GENOMIC DNA]</scope>
    <source>
        <strain evidence="2 3">BN140078</strain>
    </source>
</reference>
<accession>A0A5B2VXU6</accession>
<feature type="domain" description="Metallo-beta-lactamase" evidence="1">
    <location>
        <begin position="44"/>
        <end position="229"/>
    </location>
</feature>
<protein>
    <submittedName>
        <fullName evidence="2">MBL fold metallo-hydrolase</fullName>
    </submittedName>
</protein>
<dbReference type="SMART" id="SM00849">
    <property type="entry name" value="Lactamase_B"/>
    <property type="match status" value="1"/>
</dbReference>
<reference evidence="2 3" key="1">
    <citation type="submission" date="2019-09" db="EMBL/GenBank/DDBJ databases">
        <title>Chitinophaga ginsengihumi sp. nov., isolated from soil of ginseng rhizosphere.</title>
        <authorList>
            <person name="Lee J."/>
        </authorList>
    </citation>
    <scope>NUCLEOTIDE SEQUENCE [LARGE SCALE GENOMIC DNA]</scope>
    <source>
        <strain evidence="2 3">BN140078</strain>
    </source>
</reference>
<dbReference type="AlphaFoldDB" id="A0A5B2VXU6"/>
<dbReference type="GO" id="GO:0016787">
    <property type="term" value="F:hydrolase activity"/>
    <property type="evidence" value="ECO:0007669"/>
    <property type="project" value="UniProtKB-KW"/>
</dbReference>
<dbReference type="InterPro" id="IPR050855">
    <property type="entry name" value="NDM-1-like"/>
</dbReference>
<dbReference type="Gene3D" id="3.60.15.10">
    <property type="entry name" value="Ribonuclease Z/Hydroxyacylglutathione hydrolase-like"/>
    <property type="match status" value="1"/>
</dbReference>
<evidence type="ECO:0000313" key="3">
    <source>
        <dbReference type="Proteomes" id="UP000324611"/>
    </source>
</evidence>
<dbReference type="InterPro" id="IPR001279">
    <property type="entry name" value="Metallo-B-lactamas"/>
</dbReference>
<name>A0A5B2VXU6_9BACT</name>
<keyword evidence="2" id="KW-0378">Hydrolase</keyword>
<proteinExistence type="predicted"/>
<keyword evidence="3" id="KW-1185">Reference proteome</keyword>
<organism evidence="2 3">
    <name type="scientific">Chitinophaga agrisoli</name>
    <dbReference type="NCBI Taxonomy" id="2607653"/>
    <lineage>
        <taxon>Bacteria</taxon>
        <taxon>Pseudomonadati</taxon>
        <taxon>Bacteroidota</taxon>
        <taxon>Chitinophagia</taxon>
        <taxon>Chitinophagales</taxon>
        <taxon>Chitinophagaceae</taxon>
        <taxon>Chitinophaga</taxon>
    </lineage>
</organism>
<dbReference type="PANTHER" id="PTHR42951">
    <property type="entry name" value="METALLO-BETA-LACTAMASE DOMAIN-CONTAINING"/>
    <property type="match status" value="1"/>
</dbReference>